<organism evidence="22 23">
    <name type="scientific">Paracoccus jeotgali</name>
    <dbReference type="NCBI Taxonomy" id="2065379"/>
    <lineage>
        <taxon>Bacteria</taxon>
        <taxon>Pseudomonadati</taxon>
        <taxon>Pseudomonadota</taxon>
        <taxon>Alphaproteobacteria</taxon>
        <taxon>Rhodobacterales</taxon>
        <taxon>Paracoccaceae</taxon>
        <taxon>Paracoccus</taxon>
    </lineage>
</organism>
<dbReference type="GO" id="GO:0005507">
    <property type="term" value="F:copper ion binding"/>
    <property type="evidence" value="ECO:0007669"/>
    <property type="project" value="InterPro"/>
</dbReference>
<evidence type="ECO:0000256" key="13">
    <source>
        <dbReference type="ARBA" id="ARBA00023136"/>
    </source>
</evidence>
<keyword evidence="12 18" id="KW-0186">Copper</keyword>
<feature type="transmembrane region" description="Helical" evidence="19">
    <location>
        <begin position="20"/>
        <end position="44"/>
    </location>
</feature>
<dbReference type="PANTHER" id="PTHR22888:SF9">
    <property type="entry name" value="CYTOCHROME C OXIDASE SUBUNIT 2"/>
    <property type="match status" value="1"/>
</dbReference>
<evidence type="ECO:0000259" key="20">
    <source>
        <dbReference type="PROSITE" id="PS50857"/>
    </source>
</evidence>
<dbReference type="InterPro" id="IPR011759">
    <property type="entry name" value="Cyt_c_oxidase_su2_TM_dom"/>
</dbReference>
<evidence type="ECO:0000256" key="4">
    <source>
        <dbReference type="ARBA" id="ARBA00022617"/>
    </source>
</evidence>
<dbReference type="InterPro" id="IPR008972">
    <property type="entry name" value="Cupredoxin"/>
</dbReference>
<gene>
    <name evidence="22" type="primary">coxB</name>
    <name evidence="22" type="ORF">CYR75_12740</name>
</gene>
<dbReference type="Pfam" id="PF13442">
    <property type="entry name" value="Cytochrome_CBB3"/>
    <property type="match status" value="1"/>
</dbReference>
<evidence type="ECO:0000256" key="18">
    <source>
        <dbReference type="RuleBase" id="RU004024"/>
    </source>
</evidence>
<dbReference type="SUPFAM" id="SSF49503">
    <property type="entry name" value="Cupredoxins"/>
    <property type="match status" value="1"/>
</dbReference>
<dbReference type="PROSITE" id="PS51007">
    <property type="entry name" value="CYTC"/>
    <property type="match status" value="1"/>
</dbReference>
<dbReference type="Proteomes" id="UP000234882">
    <property type="component" value="Chromosome"/>
</dbReference>
<dbReference type="GO" id="GO:0004129">
    <property type="term" value="F:cytochrome-c oxidase activity"/>
    <property type="evidence" value="ECO:0007669"/>
    <property type="project" value="UniProtKB-EC"/>
</dbReference>
<dbReference type="OrthoDB" id="9781261at2"/>
<feature type="transmembrane region" description="Helical" evidence="19">
    <location>
        <begin position="65"/>
        <end position="84"/>
    </location>
</feature>
<evidence type="ECO:0000256" key="11">
    <source>
        <dbReference type="ARBA" id="ARBA00023004"/>
    </source>
</evidence>
<keyword evidence="6 17" id="KW-0812">Transmembrane</keyword>
<evidence type="ECO:0000256" key="17">
    <source>
        <dbReference type="RuleBase" id="RU000456"/>
    </source>
</evidence>
<comment type="similarity">
    <text evidence="2 17">Belongs to the cytochrome c oxidase subunit 2 family.</text>
</comment>
<evidence type="ECO:0000256" key="15">
    <source>
        <dbReference type="ARBA" id="ARBA00047816"/>
    </source>
</evidence>
<comment type="catalytic activity">
    <reaction evidence="15 18">
        <text>4 Fe(II)-[cytochrome c] + O2 + 8 H(+)(in) = 4 Fe(III)-[cytochrome c] + 2 H2O + 4 H(+)(out)</text>
        <dbReference type="Rhea" id="RHEA:11436"/>
        <dbReference type="Rhea" id="RHEA-COMP:10350"/>
        <dbReference type="Rhea" id="RHEA-COMP:14399"/>
        <dbReference type="ChEBI" id="CHEBI:15377"/>
        <dbReference type="ChEBI" id="CHEBI:15378"/>
        <dbReference type="ChEBI" id="CHEBI:15379"/>
        <dbReference type="ChEBI" id="CHEBI:29033"/>
        <dbReference type="ChEBI" id="CHEBI:29034"/>
        <dbReference type="EC" id="7.1.1.9"/>
    </reaction>
</comment>
<evidence type="ECO:0000256" key="1">
    <source>
        <dbReference type="ARBA" id="ARBA00004141"/>
    </source>
</evidence>
<feature type="domain" description="Cytochrome oxidase subunit II copper A binding" evidence="20">
    <location>
        <begin position="95"/>
        <end position="206"/>
    </location>
</feature>
<evidence type="ECO:0000256" key="14">
    <source>
        <dbReference type="ARBA" id="ARBA00024688"/>
    </source>
</evidence>
<dbReference type="Pfam" id="PF00116">
    <property type="entry name" value="COX2"/>
    <property type="match status" value="1"/>
</dbReference>
<evidence type="ECO:0000256" key="9">
    <source>
        <dbReference type="ARBA" id="ARBA00022982"/>
    </source>
</evidence>
<dbReference type="PANTHER" id="PTHR22888">
    <property type="entry name" value="CYTOCHROME C OXIDASE, SUBUNIT II"/>
    <property type="match status" value="1"/>
</dbReference>
<evidence type="ECO:0000313" key="23">
    <source>
        <dbReference type="Proteomes" id="UP000234882"/>
    </source>
</evidence>
<evidence type="ECO:0000256" key="7">
    <source>
        <dbReference type="ARBA" id="ARBA00022723"/>
    </source>
</evidence>
<dbReference type="GO" id="GO:0020037">
    <property type="term" value="F:heme binding"/>
    <property type="evidence" value="ECO:0007669"/>
    <property type="project" value="InterPro"/>
</dbReference>
<proteinExistence type="inferred from homology"/>
<dbReference type="InterPro" id="IPR036909">
    <property type="entry name" value="Cyt_c-like_dom_sf"/>
</dbReference>
<keyword evidence="9 17" id="KW-0249">Electron transport</keyword>
<dbReference type="GO" id="GO:0005886">
    <property type="term" value="C:plasma membrane"/>
    <property type="evidence" value="ECO:0007669"/>
    <property type="project" value="UniProtKB-SubCell"/>
</dbReference>
<dbReference type="NCBIfam" id="TIGR02866">
    <property type="entry name" value="CoxB"/>
    <property type="match status" value="1"/>
</dbReference>
<dbReference type="GO" id="GO:0016491">
    <property type="term" value="F:oxidoreductase activity"/>
    <property type="evidence" value="ECO:0007669"/>
    <property type="project" value="InterPro"/>
</dbReference>
<dbReference type="PROSITE" id="PS00078">
    <property type="entry name" value="COX2"/>
    <property type="match status" value="1"/>
</dbReference>
<keyword evidence="4 16" id="KW-0349">Heme</keyword>
<dbReference type="GO" id="GO:0042773">
    <property type="term" value="P:ATP synthesis coupled electron transport"/>
    <property type="evidence" value="ECO:0007669"/>
    <property type="project" value="TreeGrafter"/>
</dbReference>
<evidence type="ECO:0000256" key="5">
    <source>
        <dbReference type="ARBA" id="ARBA00022660"/>
    </source>
</evidence>
<reference evidence="23" key="1">
    <citation type="submission" date="2017-12" db="EMBL/GenBank/DDBJ databases">
        <title>Genomic analysis of Paracoccus sp. CBA4604.</title>
        <authorList>
            <person name="Roh S.W."/>
            <person name="Kim J.Y."/>
            <person name="Kim J.S."/>
        </authorList>
    </citation>
    <scope>NUCLEOTIDE SEQUENCE [LARGE SCALE GENOMIC DNA]</scope>
    <source>
        <strain evidence="23">CBA4604</strain>
    </source>
</reference>
<keyword evidence="5 17" id="KW-0679">Respiratory chain</keyword>
<dbReference type="InterPro" id="IPR009056">
    <property type="entry name" value="Cyt_c-like_dom"/>
</dbReference>
<dbReference type="AlphaFoldDB" id="A0A2K9MHF5"/>
<dbReference type="CDD" id="cd13915">
    <property type="entry name" value="CuRO_HCO_II_like_2"/>
    <property type="match status" value="1"/>
</dbReference>
<keyword evidence="3 17" id="KW-0813">Transport</keyword>
<dbReference type="EC" id="7.1.1.9" evidence="18"/>
<sequence length="310" mass="34848">MIQNLFPDAPSQHAREVDFLFASLVAFAGLLTLIMGFLIIRYLIRFRVGTTHSRSGRESHDFRLDLIWTGTAVVIALVLFGWSARLYIDRNRPPPDALQITAIGKQWMWKMQHPDGQREINSLHIPVDRPIEIELASEDVIHSFYVPSFRIKQDAVPGRATRMWFTPTRTGTYSLFCAEYCGLEHSGMRGEIVVMEPQEYAAWLDAQPQGETLIRRGERLFTALGCSGCHEGDGPIEAPNLSGLFMRPVGLSDGRVVIADRDYIRDSILRPERDIVAGFRPVMPSYGGLLDDPETMALVAYIESLAEDAP</sequence>
<dbReference type="InterPro" id="IPR045187">
    <property type="entry name" value="CcO_II"/>
</dbReference>
<dbReference type="Gene3D" id="1.10.287.90">
    <property type="match status" value="1"/>
</dbReference>
<comment type="cofactor">
    <cofactor evidence="18">
        <name>Cu cation</name>
        <dbReference type="ChEBI" id="CHEBI:23378"/>
    </cofactor>
    <text evidence="18">Binds a copper A center.</text>
</comment>
<evidence type="ECO:0000256" key="19">
    <source>
        <dbReference type="SAM" id="Phobius"/>
    </source>
</evidence>
<dbReference type="EMBL" id="CP025583">
    <property type="protein sequence ID" value="AUM75034.1"/>
    <property type="molecule type" value="Genomic_DNA"/>
</dbReference>
<evidence type="ECO:0000256" key="12">
    <source>
        <dbReference type="ARBA" id="ARBA00023008"/>
    </source>
</evidence>
<feature type="domain" description="Cytochrome c" evidence="21">
    <location>
        <begin position="212"/>
        <end position="306"/>
    </location>
</feature>
<accession>A0A2K9MHF5</accession>
<evidence type="ECO:0000313" key="22">
    <source>
        <dbReference type="EMBL" id="AUM75034.1"/>
    </source>
</evidence>
<evidence type="ECO:0000256" key="2">
    <source>
        <dbReference type="ARBA" id="ARBA00007866"/>
    </source>
</evidence>
<evidence type="ECO:0000256" key="10">
    <source>
        <dbReference type="ARBA" id="ARBA00022989"/>
    </source>
</evidence>
<dbReference type="InterPro" id="IPR014222">
    <property type="entry name" value="Cyt_c_oxidase_su2"/>
</dbReference>
<keyword evidence="23" id="KW-1185">Reference proteome</keyword>
<dbReference type="Pfam" id="PF02790">
    <property type="entry name" value="COX2_TM"/>
    <property type="match status" value="1"/>
</dbReference>
<keyword evidence="10 19" id="KW-1133">Transmembrane helix</keyword>
<name>A0A2K9MHF5_9RHOB</name>
<comment type="function">
    <text evidence="14 18">Subunits I and II form the functional core of the enzyme complex. Electrons originating in cytochrome c are transferred via heme a and Cu(A) to the binuclear center formed by heme a3 and Cu(B).</text>
</comment>
<dbReference type="SUPFAM" id="SSF81464">
    <property type="entry name" value="Cytochrome c oxidase subunit II-like, transmembrane region"/>
    <property type="match status" value="1"/>
</dbReference>
<dbReference type="RefSeq" id="WP_101500379.1">
    <property type="nucleotide sequence ID" value="NZ_CP025583.1"/>
</dbReference>
<dbReference type="KEGG" id="paru:CYR75_12740"/>
<evidence type="ECO:0000256" key="8">
    <source>
        <dbReference type="ARBA" id="ARBA00022967"/>
    </source>
</evidence>
<dbReference type="SUPFAM" id="SSF46626">
    <property type="entry name" value="Cytochrome c"/>
    <property type="match status" value="1"/>
</dbReference>
<dbReference type="InterPro" id="IPR001505">
    <property type="entry name" value="Copper_CuA"/>
</dbReference>
<keyword evidence="11 16" id="KW-0408">Iron</keyword>
<dbReference type="InterPro" id="IPR036257">
    <property type="entry name" value="Cyt_c_oxidase_su2_TM_sf"/>
</dbReference>
<evidence type="ECO:0000256" key="3">
    <source>
        <dbReference type="ARBA" id="ARBA00022448"/>
    </source>
</evidence>
<keyword evidence="7 16" id="KW-0479">Metal-binding</keyword>
<protein>
    <recommendedName>
        <fullName evidence="18">Cytochrome c oxidase subunit 2</fullName>
        <ecNumber evidence="18">7.1.1.9</ecNumber>
    </recommendedName>
</protein>
<evidence type="ECO:0000256" key="6">
    <source>
        <dbReference type="ARBA" id="ARBA00022692"/>
    </source>
</evidence>
<dbReference type="Gene3D" id="2.60.40.420">
    <property type="entry name" value="Cupredoxins - blue copper proteins"/>
    <property type="match status" value="1"/>
</dbReference>
<keyword evidence="13 19" id="KW-0472">Membrane</keyword>
<evidence type="ECO:0000256" key="16">
    <source>
        <dbReference type="PROSITE-ProRule" id="PRU00433"/>
    </source>
</evidence>
<keyword evidence="8" id="KW-1278">Translocase</keyword>
<dbReference type="PROSITE" id="PS50857">
    <property type="entry name" value="COX2_CUA"/>
    <property type="match status" value="1"/>
</dbReference>
<evidence type="ECO:0000259" key="21">
    <source>
        <dbReference type="PROSITE" id="PS51007"/>
    </source>
</evidence>
<comment type="subcellular location">
    <subcellularLocation>
        <location evidence="17">Cell membrane</location>
        <topology evidence="17">Multi-pass membrane protein</topology>
    </subcellularLocation>
    <subcellularLocation>
        <location evidence="1">Membrane</location>
        <topology evidence="1">Multi-pass membrane protein</topology>
    </subcellularLocation>
</comment>
<dbReference type="InterPro" id="IPR002429">
    <property type="entry name" value="CcO_II-like_C"/>
</dbReference>